<dbReference type="InterPro" id="IPR007506">
    <property type="entry name" value="PMDh-L-like_dom"/>
</dbReference>
<feature type="domain" description="Phosphomevalonate dehydratase large subunit-like" evidence="3">
    <location>
        <begin position="1"/>
        <end position="414"/>
    </location>
</feature>
<evidence type="ECO:0000256" key="1">
    <source>
        <dbReference type="ARBA" id="ARBA00023004"/>
    </source>
</evidence>
<keyword evidence="2" id="KW-0456">Lyase</keyword>
<keyword evidence="5" id="KW-1185">Reference proteome</keyword>
<dbReference type="PANTHER" id="PTHR36577">
    <property type="entry name" value="DUF521 DOMAIN PROTEIN (AFU_ORTHOLOGUE AFUA_6G00490)"/>
    <property type="match status" value="1"/>
</dbReference>
<proteinExistence type="predicted"/>
<reference evidence="4" key="1">
    <citation type="submission" date="2023-05" db="EMBL/GenBank/DDBJ databases">
        <title>[olsenella] sp. nov., isolated from a pig farm feces dump.</title>
        <authorList>
            <person name="Chang Y.-H."/>
        </authorList>
    </citation>
    <scope>NUCLEOTIDE SEQUENCE</scope>
    <source>
        <strain evidence="4">YH-ols2217</strain>
    </source>
</reference>
<evidence type="ECO:0000313" key="5">
    <source>
        <dbReference type="Proteomes" id="UP001431693"/>
    </source>
</evidence>
<sequence>MRLTEEQQAILDGSEGEVMAKVMKTLVMYGDIYGAERMVPVTSELGHTVISFGISVMGPVYDLYDQLINAGVVSKQEFTADPLPLDPNVPSGPIRDIVFKIMYKYQDRYEDQLKRLGLRPGGPHEAYTCTSYLPEVGNTPKQGDVLSWAESSAVVFANSVLGARCNRNSGIIELFGSIAGVVPEFGLLTDDGRKADYLVKVETSKKPEPQLLGSAVGMHVMDKVPYVVGLDQWIGTELDDEAVTYLKDFGAATASNGSVGLYHIENLTPEAKEQGRALLREDAEVYVIDDAELERVKASYPVVWSNPNARPKLCFMGCPHMTLNQIVEWTDRLERELQAAGRTKVSVPTVFTAAPGVLEEFSKLPQALRLENMGVTTSYICPLMYMNNPLAKAMPVITSSNKLRTYTSARYYTDDQICDILCGRSV</sequence>
<comment type="caution">
    <text evidence="4">The sequence shown here is derived from an EMBL/GenBank/DDBJ whole genome shotgun (WGS) entry which is preliminary data.</text>
</comment>
<name>A0ABT6ZI19_9ACTN</name>
<dbReference type="PANTHER" id="PTHR36577:SF3">
    <property type="entry name" value="DUF521 DOMAIN PROTEIN (AFU_ORTHOLOGUE AFUA_6G00490)"/>
    <property type="match status" value="1"/>
</dbReference>
<evidence type="ECO:0000256" key="2">
    <source>
        <dbReference type="ARBA" id="ARBA00023239"/>
    </source>
</evidence>
<keyword evidence="1" id="KW-0408">Iron</keyword>
<gene>
    <name evidence="4" type="ORF">QJ043_01180</name>
</gene>
<evidence type="ECO:0000313" key="4">
    <source>
        <dbReference type="EMBL" id="MDJ1128700.1"/>
    </source>
</evidence>
<dbReference type="Pfam" id="PF04412">
    <property type="entry name" value="AcnX"/>
    <property type="match status" value="1"/>
</dbReference>
<dbReference type="RefSeq" id="WP_283712341.1">
    <property type="nucleotide sequence ID" value="NZ_JASJEW010000001.1"/>
</dbReference>
<dbReference type="EMBL" id="JASJEX010000001">
    <property type="protein sequence ID" value="MDJ1128700.1"/>
    <property type="molecule type" value="Genomic_DNA"/>
</dbReference>
<evidence type="ECO:0000259" key="3">
    <source>
        <dbReference type="Pfam" id="PF04412"/>
    </source>
</evidence>
<dbReference type="Proteomes" id="UP001431693">
    <property type="component" value="Unassembled WGS sequence"/>
</dbReference>
<organism evidence="4 5">
    <name type="scientific">Kribbibacterium absianum</name>
    <dbReference type="NCBI Taxonomy" id="3044210"/>
    <lineage>
        <taxon>Bacteria</taxon>
        <taxon>Bacillati</taxon>
        <taxon>Actinomycetota</taxon>
        <taxon>Coriobacteriia</taxon>
        <taxon>Coriobacteriales</taxon>
        <taxon>Kribbibacteriaceae</taxon>
        <taxon>Kribbibacterium</taxon>
    </lineage>
</organism>
<accession>A0ABT6ZI19</accession>
<protein>
    <submittedName>
        <fullName evidence="4">Aconitase X</fullName>
    </submittedName>
</protein>